<feature type="compositionally biased region" description="Polar residues" evidence="1">
    <location>
        <begin position="198"/>
        <end position="228"/>
    </location>
</feature>
<dbReference type="AlphaFoldDB" id="A0AAV7KZW4"/>
<sequence>MLSRSACFSSLLDILSILKDSESIFPSIVDKLFCIAASICFSSGSASASGEPARGAGASICSSCFIGFWLIELELRLISVTFAHDGMKGRGTRCVCNSATVRSKEGNYRCAAVWARPVFPHTGRLQRQQQRPAAALGFRLLVLGHSTSCPLFRRPCGGLLGHTEAAVTGALLTLQQVAVVLPQGEVQSRRSPRCPGTSLPTCSGSLVHSGSDKTPPSLVSTATRPRVL</sequence>
<organism evidence="2 3">
    <name type="scientific">Pleurodeles waltl</name>
    <name type="common">Iberian ribbed newt</name>
    <dbReference type="NCBI Taxonomy" id="8319"/>
    <lineage>
        <taxon>Eukaryota</taxon>
        <taxon>Metazoa</taxon>
        <taxon>Chordata</taxon>
        <taxon>Craniata</taxon>
        <taxon>Vertebrata</taxon>
        <taxon>Euteleostomi</taxon>
        <taxon>Amphibia</taxon>
        <taxon>Batrachia</taxon>
        <taxon>Caudata</taxon>
        <taxon>Salamandroidea</taxon>
        <taxon>Salamandridae</taxon>
        <taxon>Pleurodelinae</taxon>
        <taxon>Pleurodeles</taxon>
    </lineage>
</organism>
<proteinExistence type="predicted"/>
<dbReference type="Proteomes" id="UP001066276">
    <property type="component" value="Chromosome 12"/>
</dbReference>
<name>A0AAV7KZW4_PLEWA</name>
<protein>
    <submittedName>
        <fullName evidence="2">Uncharacterized protein</fullName>
    </submittedName>
</protein>
<keyword evidence="3" id="KW-1185">Reference proteome</keyword>
<reference evidence="2" key="1">
    <citation type="journal article" date="2022" name="bioRxiv">
        <title>Sequencing and chromosome-scale assembly of the giantPleurodeles waltlgenome.</title>
        <authorList>
            <person name="Brown T."/>
            <person name="Elewa A."/>
            <person name="Iarovenko S."/>
            <person name="Subramanian E."/>
            <person name="Araus A.J."/>
            <person name="Petzold A."/>
            <person name="Susuki M."/>
            <person name="Suzuki K.-i.T."/>
            <person name="Hayashi T."/>
            <person name="Toyoda A."/>
            <person name="Oliveira C."/>
            <person name="Osipova E."/>
            <person name="Leigh N.D."/>
            <person name="Simon A."/>
            <person name="Yun M.H."/>
        </authorList>
    </citation>
    <scope>NUCLEOTIDE SEQUENCE</scope>
    <source>
        <strain evidence="2">20211129_DDA</strain>
        <tissue evidence="2">Liver</tissue>
    </source>
</reference>
<evidence type="ECO:0000313" key="2">
    <source>
        <dbReference type="EMBL" id="KAJ1083777.1"/>
    </source>
</evidence>
<gene>
    <name evidence="2" type="ORF">NDU88_003932</name>
</gene>
<evidence type="ECO:0000313" key="3">
    <source>
        <dbReference type="Proteomes" id="UP001066276"/>
    </source>
</evidence>
<evidence type="ECO:0000256" key="1">
    <source>
        <dbReference type="SAM" id="MobiDB-lite"/>
    </source>
</evidence>
<accession>A0AAV7KZW4</accession>
<feature type="region of interest" description="Disordered" evidence="1">
    <location>
        <begin position="185"/>
        <end position="228"/>
    </location>
</feature>
<comment type="caution">
    <text evidence="2">The sequence shown here is derived from an EMBL/GenBank/DDBJ whole genome shotgun (WGS) entry which is preliminary data.</text>
</comment>
<dbReference type="EMBL" id="JANPWB010000016">
    <property type="protein sequence ID" value="KAJ1083777.1"/>
    <property type="molecule type" value="Genomic_DNA"/>
</dbReference>